<evidence type="ECO:0000313" key="3">
    <source>
        <dbReference type="Proteomes" id="UP000004810"/>
    </source>
</evidence>
<proteinExistence type="predicted"/>
<reference evidence="3" key="1">
    <citation type="submission" date="2012-08" db="EMBL/GenBank/DDBJ databases">
        <title>The Genome Sequence of Wuchereria bancrofti.</title>
        <authorList>
            <person name="Nutman T.B."/>
            <person name="Fink D.L."/>
            <person name="Russ C."/>
            <person name="Young S."/>
            <person name="Zeng Q."/>
            <person name="Koehrsen M."/>
            <person name="Alvarado L."/>
            <person name="Berlin A."/>
            <person name="Chapman S.B."/>
            <person name="Chen Z."/>
            <person name="Freedman E."/>
            <person name="Gellesch M."/>
            <person name="Goldberg J."/>
            <person name="Griggs A."/>
            <person name="Gujja S."/>
            <person name="Heilman E.R."/>
            <person name="Heiman D."/>
            <person name="Hepburn T."/>
            <person name="Howarth C."/>
            <person name="Jen D."/>
            <person name="Larson L."/>
            <person name="Lewis B."/>
            <person name="Mehta T."/>
            <person name="Park D."/>
            <person name="Pearson M."/>
            <person name="Roberts A."/>
            <person name="Saif S."/>
            <person name="Shea T."/>
            <person name="Shenoy N."/>
            <person name="Sisk P."/>
            <person name="Stolte C."/>
            <person name="Sykes S."/>
            <person name="Walk T."/>
            <person name="White J."/>
            <person name="Yandava C."/>
            <person name="Haas B."/>
            <person name="Henn M.R."/>
            <person name="Nusbaum C."/>
            <person name="Birren B."/>
        </authorList>
    </citation>
    <scope>NUCLEOTIDE SEQUENCE [LARGE SCALE GENOMIC DNA]</scope>
    <source>
        <strain evidence="3">NA</strain>
    </source>
</reference>
<dbReference type="AlphaFoldDB" id="J9B6X3"/>
<accession>J9B6X3</accession>
<gene>
    <name evidence="2" type="ORF">WUBG_06301</name>
</gene>
<feature type="compositionally biased region" description="Polar residues" evidence="1">
    <location>
        <begin position="12"/>
        <end position="22"/>
    </location>
</feature>
<comment type="caution">
    <text evidence="2">The sequence shown here is derived from an EMBL/GenBank/DDBJ whole genome shotgun (WGS) entry which is preliminary data.</text>
</comment>
<organism evidence="2 3">
    <name type="scientific">Wuchereria bancrofti</name>
    <dbReference type="NCBI Taxonomy" id="6293"/>
    <lineage>
        <taxon>Eukaryota</taxon>
        <taxon>Metazoa</taxon>
        <taxon>Ecdysozoa</taxon>
        <taxon>Nematoda</taxon>
        <taxon>Chromadorea</taxon>
        <taxon>Rhabditida</taxon>
        <taxon>Spirurina</taxon>
        <taxon>Spiruromorpha</taxon>
        <taxon>Filarioidea</taxon>
        <taxon>Onchocercidae</taxon>
        <taxon>Wuchereria</taxon>
    </lineage>
</organism>
<sequence length="98" mass="10503">MAAVGKRHAEHLTTNSEENNASPGGGASDKLIFNSKFLGVQSDAALLHKRSRTSAKHAEVYSSNIEMGCGDDGATQFVGNQGNIYEEIITERVIMPHS</sequence>
<evidence type="ECO:0000313" key="2">
    <source>
        <dbReference type="EMBL" id="EJW82790.1"/>
    </source>
</evidence>
<dbReference type="EMBL" id="ADBV01002634">
    <property type="protein sequence ID" value="EJW82790.1"/>
    <property type="molecule type" value="Genomic_DNA"/>
</dbReference>
<feature type="region of interest" description="Disordered" evidence="1">
    <location>
        <begin position="1"/>
        <end position="27"/>
    </location>
</feature>
<protein>
    <submittedName>
        <fullName evidence="2">Uncharacterized protein</fullName>
    </submittedName>
</protein>
<dbReference type="Proteomes" id="UP000004810">
    <property type="component" value="Unassembled WGS sequence"/>
</dbReference>
<evidence type="ECO:0000256" key="1">
    <source>
        <dbReference type="SAM" id="MobiDB-lite"/>
    </source>
</evidence>
<name>J9B6X3_WUCBA</name>